<dbReference type="PANTHER" id="PTHR12277">
    <property type="entry name" value="ALPHA/BETA HYDROLASE DOMAIN-CONTAINING PROTEIN"/>
    <property type="match status" value="1"/>
</dbReference>
<evidence type="ECO:0000313" key="2">
    <source>
        <dbReference type="EMBL" id="CAA9297224.1"/>
    </source>
</evidence>
<dbReference type="InterPro" id="IPR022742">
    <property type="entry name" value="Hydrolase_4"/>
</dbReference>
<sequence length="288" mass="30515">MLVRSFGVVSLVLLVAALVLVALANLVVWRVQERIVFQPTPPPYPSDAGWARITYAAQDGQPLFAYVLGDRATATGAVIAFHGNADLAVNQIWWADELARRAGVLVVVPEYRGYAGLGGTPGYAASQDDARAAYALVRDTLAVPADRVTLYGHSLGAAIAATLAAEVAPRALLLESPFTSIRAMGAYLLTPRVPALWRLIARLHWDTEALVAGLDSPVWVAHGARDRVIPARMGAAVHAAARVKGRLLIVPEAGHNDVRGAGGGEYERWLIAAVTGARPPLPPPLSPN</sequence>
<protein>
    <recommendedName>
        <fullName evidence="1">Serine aminopeptidase S33 domain-containing protein</fullName>
    </recommendedName>
</protein>
<dbReference type="Pfam" id="PF12146">
    <property type="entry name" value="Hydrolase_4"/>
    <property type="match status" value="1"/>
</dbReference>
<dbReference type="SUPFAM" id="SSF53474">
    <property type="entry name" value="alpha/beta-Hydrolases"/>
    <property type="match status" value="1"/>
</dbReference>
<dbReference type="InterPro" id="IPR029058">
    <property type="entry name" value="AB_hydrolase_fold"/>
</dbReference>
<dbReference type="Gene3D" id="3.40.50.1820">
    <property type="entry name" value="alpha/beta hydrolase"/>
    <property type="match status" value="1"/>
</dbReference>
<accession>A0A6J4K707</accession>
<dbReference type="EMBL" id="CADCTU010000122">
    <property type="protein sequence ID" value="CAA9297224.1"/>
    <property type="molecule type" value="Genomic_DNA"/>
</dbReference>
<dbReference type="PANTHER" id="PTHR12277:SF81">
    <property type="entry name" value="PROTEIN ABHD13"/>
    <property type="match status" value="1"/>
</dbReference>
<evidence type="ECO:0000259" key="1">
    <source>
        <dbReference type="Pfam" id="PF12146"/>
    </source>
</evidence>
<name>A0A6J4K707_9BACT</name>
<reference evidence="2" key="1">
    <citation type="submission" date="2020-02" db="EMBL/GenBank/DDBJ databases">
        <authorList>
            <person name="Meier V. D."/>
        </authorList>
    </citation>
    <scope>NUCLEOTIDE SEQUENCE</scope>
    <source>
        <strain evidence="2">AVDCRST_MAG11</strain>
    </source>
</reference>
<gene>
    <name evidence="2" type="ORF">AVDCRST_MAG11-573</name>
</gene>
<proteinExistence type="predicted"/>
<organism evidence="2">
    <name type="scientific">uncultured Gemmatimonadaceae bacterium</name>
    <dbReference type="NCBI Taxonomy" id="246130"/>
    <lineage>
        <taxon>Bacteria</taxon>
        <taxon>Pseudomonadati</taxon>
        <taxon>Gemmatimonadota</taxon>
        <taxon>Gemmatimonadia</taxon>
        <taxon>Gemmatimonadales</taxon>
        <taxon>Gemmatimonadaceae</taxon>
        <taxon>environmental samples</taxon>
    </lineage>
</organism>
<dbReference type="AlphaFoldDB" id="A0A6J4K707"/>
<feature type="domain" description="Serine aminopeptidase S33" evidence="1">
    <location>
        <begin position="74"/>
        <end position="190"/>
    </location>
</feature>